<accession>A0A510E5E8</accession>
<reference evidence="2" key="1">
    <citation type="submission" date="2018-09" db="EMBL/GenBank/DDBJ databases">
        <title>Complete Genome Sequencing of Sulfolobus sp. JCM 16834.</title>
        <authorList>
            <person name="Kato S."/>
            <person name="Itoh T."/>
            <person name="Ohkuma M."/>
        </authorList>
    </citation>
    <scope>NUCLEOTIDE SEQUENCE [LARGE SCALE GENOMIC DNA]</scope>
    <source>
        <strain evidence="2">IC-007</strain>
    </source>
</reference>
<evidence type="ECO:0000313" key="1">
    <source>
        <dbReference type="EMBL" id="BBG27765.1"/>
    </source>
</evidence>
<dbReference type="GeneID" id="41718628"/>
<name>A0A510E5E8_9CREN</name>
<gene>
    <name evidence="1" type="ORF">IC007_2319</name>
</gene>
<organism evidence="1 2">
    <name type="scientific">Sulfuracidifex tepidarius</name>
    <dbReference type="NCBI Taxonomy" id="1294262"/>
    <lineage>
        <taxon>Archaea</taxon>
        <taxon>Thermoproteota</taxon>
        <taxon>Thermoprotei</taxon>
        <taxon>Sulfolobales</taxon>
        <taxon>Sulfolobaceae</taxon>
        <taxon>Sulfuracidifex</taxon>
    </lineage>
</organism>
<dbReference type="Proteomes" id="UP000325030">
    <property type="component" value="Chromosome"/>
</dbReference>
<protein>
    <submittedName>
        <fullName evidence="1">Uncharacterized protein</fullName>
    </submittedName>
</protein>
<proteinExistence type="predicted"/>
<evidence type="ECO:0000313" key="2">
    <source>
        <dbReference type="Proteomes" id="UP000325030"/>
    </source>
</evidence>
<dbReference type="RefSeq" id="WP_149564986.1">
    <property type="nucleotide sequence ID" value="NZ_AP018930.1"/>
</dbReference>
<dbReference type="AlphaFoldDB" id="A0A510E5E8"/>
<dbReference type="EMBL" id="AP018930">
    <property type="protein sequence ID" value="BBG27765.1"/>
    <property type="molecule type" value="Genomic_DNA"/>
</dbReference>
<sequence>MSIHGGLSIDLKVNLIQGSKLSIIKENLIRLGRLEEEGKKLENYEEEIINEIKNRGEGGNKSKNK</sequence>